<dbReference type="EMBL" id="JXAK01000025">
    <property type="protein sequence ID" value="KIL40200.1"/>
    <property type="molecule type" value="Genomic_DNA"/>
</dbReference>
<protein>
    <submittedName>
        <fullName evidence="1">Uncharacterized protein</fullName>
    </submittedName>
</protein>
<name>A0ABR5AGK8_9BACL</name>
<dbReference type="RefSeq" id="WP_041048410.1">
    <property type="nucleotide sequence ID" value="NZ_JXAK01000025.1"/>
</dbReference>
<evidence type="ECO:0000313" key="2">
    <source>
        <dbReference type="Proteomes" id="UP000031967"/>
    </source>
</evidence>
<keyword evidence="2" id="KW-1185">Reference proteome</keyword>
<proteinExistence type="predicted"/>
<dbReference type="Proteomes" id="UP000031967">
    <property type="component" value="Unassembled WGS sequence"/>
</dbReference>
<organism evidence="1 2">
    <name type="scientific">Gordoniibacillus kamchatkensis</name>
    <dbReference type="NCBI Taxonomy" id="1590651"/>
    <lineage>
        <taxon>Bacteria</taxon>
        <taxon>Bacillati</taxon>
        <taxon>Bacillota</taxon>
        <taxon>Bacilli</taxon>
        <taxon>Bacillales</taxon>
        <taxon>Paenibacillaceae</taxon>
        <taxon>Gordoniibacillus</taxon>
    </lineage>
</organism>
<reference evidence="1 2" key="1">
    <citation type="submission" date="2014-12" db="EMBL/GenBank/DDBJ databases">
        <title>Draft genome sequence of Paenibacillus kamchatkensis strain B-2647.</title>
        <authorList>
            <person name="Karlyshev A.V."/>
            <person name="Kudryashova E.B."/>
        </authorList>
    </citation>
    <scope>NUCLEOTIDE SEQUENCE [LARGE SCALE GENOMIC DNA]</scope>
    <source>
        <strain evidence="1 2">VKM B-2647</strain>
    </source>
</reference>
<sequence>MANSSGSAKPIIGVLTASSRKKTKGMIKLAKLNKKAKTTLYFFSRHDVNFDRKRVKGRYYDLDKKSWKNKYFSFPDVLYVRGASGTTAGKLLKRFDKLGIPRVNPITQFNKGELYSVLKKDGNLSPHLPFTKKRR</sequence>
<gene>
    <name evidence="1" type="ORF">SD70_15410</name>
</gene>
<evidence type="ECO:0000313" key="1">
    <source>
        <dbReference type="EMBL" id="KIL40200.1"/>
    </source>
</evidence>
<accession>A0ABR5AGK8</accession>
<comment type="caution">
    <text evidence="1">The sequence shown here is derived from an EMBL/GenBank/DDBJ whole genome shotgun (WGS) entry which is preliminary data.</text>
</comment>